<accession>A0A010YNL9</accession>
<dbReference type="RefSeq" id="WP_035851174.1">
    <property type="nucleotide sequence ID" value="NZ_KK073874.1"/>
</dbReference>
<evidence type="ECO:0000313" key="3">
    <source>
        <dbReference type="Proteomes" id="UP000021053"/>
    </source>
</evidence>
<proteinExistence type="predicted"/>
<dbReference type="NCBIfam" id="TIGR00254">
    <property type="entry name" value="GGDEF"/>
    <property type="match status" value="1"/>
</dbReference>
<dbReference type="SUPFAM" id="SSF55781">
    <property type="entry name" value="GAF domain-like"/>
    <property type="match status" value="1"/>
</dbReference>
<evidence type="ECO:0000259" key="1">
    <source>
        <dbReference type="PROSITE" id="PS50887"/>
    </source>
</evidence>
<dbReference type="SMART" id="SM00267">
    <property type="entry name" value="GGDEF"/>
    <property type="match status" value="1"/>
</dbReference>
<dbReference type="InterPro" id="IPR000160">
    <property type="entry name" value="GGDEF_dom"/>
</dbReference>
<dbReference type="PROSITE" id="PS50887">
    <property type="entry name" value="GGDEF"/>
    <property type="match status" value="1"/>
</dbReference>
<organism evidence="2 3">
    <name type="scientific">Cryptosporangium arvum DSM 44712</name>
    <dbReference type="NCBI Taxonomy" id="927661"/>
    <lineage>
        <taxon>Bacteria</taxon>
        <taxon>Bacillati</taxon>
        <taxon>Actinomycetota</taxon>
        <taxon>Actinomycetes</taxon>
        <taxon>Cryptosporangiales</taxon>
        <taxon>Cryptosporangiaceae</taxon>
        <taxon>Cryptosporangium</taxon>
    </lineage>
</organism>
<dbReference type="SUPFAM" id="SSF55073">
    <property type="entry name" value="Nucleotide cyclase"/>
    <property type="match status" value="1"/>
</dbReference>
<reference evidence="2 3" key="1">
    <citation type="submission" date="2013-07" db="EMBL/GenBank/DDBJ databases">
        <authorList>
            <consortium name="DOE Joint Genome Institute"/>
            <person name="Eisen J."/>
            <person name="Huntemann M."/>
            <person name="Han J."/>
            <person name="Chen A."/>
            <person name="Kyrpides N."/>
            <person name="Mavromatis K."/>
            <person name="Markowitz V."/>
            <person name="Palaniappan K."/>
            <person name="Ivanova N."/>
            <person name="Schaumberg A."/>
            <person name="Pati A."/>
            <person name="Liolios K."/>
            <person name="Nordberg H.P."/>
            <person name="Cantor M.N."/>
            <person name="Hua S.X."/>
            <person name="Woyke T."/>
        </authorList>
    </citation>
    <scope>NUCLEOTIDE SEQUENCE [LARGE SCALE GENOMIC DNA]</scope>
    <source>
        <strain evidence="2 3">DSM 44712</strain>
    </source>
</reference>
<dbReference type="PANTHER" id="PTHR44757">
    <property type="entry name" value="DIGUANYLATE CYCLASE DGCP"/>
    <property type="match status" value="1"/>
</dbReference>
<gene>
    <name evidence="2" type="ORF">CryarDRAFT_2865</name>
</gene>
<sequence>MRVQRPGRALRDQALERERAVAEGAARLAASGDRDVVQSTAVETAAAIAGSAGAKGVRVMLGIGHDLRHEIVATAGERTASAIGRVVDFDELPEHLVAALRRGEAIYLERPESDLAPRRGGVLVIRLRAGGRDVGVLSVSANAPLTPAVRAALCSWTSQVAASLAGLALTEELLHRAYHDPLTGLANRELLRQRLEAALHGGPAEGFTAFLLLDLDRFDQITEALGARAGDDVLCAVADRLRGMVGPGDLAVRLDVAEFGLVLGGVRDADAATAVAERLISALRAPITADGHPVTIGGSIGVALRAPGTGASIDEIVGDADAAMNRAREAAGPVRRLSVAS</sequence>
<keyword evidence="3" id="KW-1185">Reference proteome</keyword>
<dbReference type="AlphaFoldDB" id="A0A010YNL9"/>
<dbReference type="HOGENOM" id="CLU_813092_0_0_11"/>
<dbReference type="Proteomes" id="UP000021053">
    <property type="component" value="Unassembled WGS sequence"/>
</dbReference>
<dbReference type="InterPro" id="IPR052155">
    <property type="entry name" value="Biofilm_reg_signaling"/>
</dbReference>
<dbReference type="Pfam" id="PF00990">
    <property type="entry name" value="GGDEF"/>
    <property type="match status" value="1"/>
</dbReference>
<dbReference type="PANTHER" id="PTHR44757:SF2">
    <property type="entry name" value="BIOFILM ARCHITECTURE MAINTENANCE PROTEIN MBAA"/>
    <property type="match status" value="1"/>
</dbReference>
<dbReference type="Gene3D" id="3.30.70.270">
    <property type="match status" value="1"/>
</dbReference>
<evidence type="ECO:0000313" key="2">
    <source>
        <dbReference type="EMBL" id="EXG81745.1"/>
    </source>
</evidence>
<feature type="domain" description="GGDEF" evidence="1">
    <location>
        <begin position="206"/>
        <end position="341"/>
    </location>
</feature>
<dbReference type="InterPro" id="IPR043128">
    <property type="entry name" value="Rev_trsase/Diguanyl_cyclase"/>
</dbReference>
<dbReference type="EMBL" id="JFBT01000001">
    <property type="protein sequence ID" value="EXG81745.1"/>
    <property type="molecule type" value="Genomic_DNA"/>
</dbReference>
<dbReference type="CDD" id="cd01949">
    <property type="entry name" value="GGDEF"/>
    <property type="match status" value="1"/>
</dbReference>
<protein>
    <submittedName>
        <fullName evidence="2">Diguanylate cyclase (GGDEF) domain-containing protein</fullName>
    </submittedName>
</protein>
<dbReference type="InterPro" id="IPR029787">
    <property type="entry name" value="Nucleotide_cyclase"/>
</dbReference>
<name>A0A010YNL9_9ACTN</name>
<dbReference type="OrthoDB" id="23692at2"/>
<comment type="caution">
    <text evidence="2">The sequence shown here is derived from an EMBL/GenBank/DDBJ whole genome shotgun (WGS) entry which is preliminary data.</text>
</comment>